<proteinExistence type="predicted"/>
<gene>
    <name evidence="2" type="ORF">ACFQJ6_03480</name>
</gene>
<dbReference type="AlphaFoldDB" id="A0ABD5WNA6"/>
<reference evidence="2 3" key="1">
    <citation type="journal article" date="2019" name="Int. J. Syst. Evol. Microbiol.">
        <title>The Global Catalogue of Microorganisms (GCM) 10K type strain sequencing project: providing services to taxonomists for standard genome sequencing and annotation.</title>
        <authorList>
            <consortium name="The Broad Institute Genomics Platform"/>
            <consortium name="The Broad Institute Genome Sequencing Center for Infectious Disease"/>
            <person name="Wu L."/>
            <person name="Ma J."/>
        </authorList>
    </citation>
    <scope>NUCLEOTIDE SEQUENCE [LARGE SCALE GENOMIC DNA]</scope>
    <source>
        <strain evidence="2 3">DT72</strain>
    </source>
</reference>
<name>A0ABD5WNA6_9EURY</name>
<dbReference type="EMBL" id="JBHSZH010000003">
    <property type="protein sequence ID" value="MFC7079348.1"/>
    <property type="molecule type" value="Genomic_DNA"/>
</dbReference>
<evidence type="ECO:0000256" key="1">
    <source>
        <dbReference type="SAM" id="MobiDB-lite"/>
    </source>
</evidence>
<evidence type="ECO:0000313" key="3">
    <source>
        <dbReference type="Proteomes" id="UP001596407"/>
    </source>
</evidence>
<organism evidence="2 3">
    <name type="scientific">Halorussus caseinilyticus</name>
    <dbReference type="NCBI Taxonomy" id="3034025"/>
    <lineage>
        <taxon>Archaea</taxon>
        <taxon>Methanobacteriati</taxon>
        <taxon>Methanobacteriota</taxon>
        <taxon>Stenosarchaea group</taxon>
        <taxon>Halobacteria</taxon>
        <taxon>Halobacteriales</taxon>
        <taxon>Haladaptataceae</taxon>
        <taxon>Halorussus</taxon>
    </lineage>
</organism>
<keyword evidence="3" id="KW-1185">Reference proteome</keyword>
<comment type="caution">
    <text evidence="2">The sequence shown here is derived from an EMBL/GenBank/DDBJ whole genome shotgun (WGS) entry which is preliminary data.</text>
</comment>
<sequence>MRFSNSASAARSGYCCPYGLNCMSFGTFVVEVTNVRSVISTESDPCVVASVSPPLSDSVVSVPSPSTASSFRTRTTSEASSAYRPDGL</sequence>
<evidence type="ECO:0000313" key="2">
    <source>
        <dbReference type="EMBL" id="MFC7079348.1"/>
    </source>
</evidence>
<dbReference type="RefSeq" id="WP_382208843.1">
    <property type="nucleotide sequence ID" value="NZ_JBHSZH010000003.1"/>
</dbReference>
<feature type="region of interest" description="Disordered" evidence="1">
    <location>
        <begin position="51"/>
        <end position="88"/>
    </location>
</feature>
<accession>A0ABD5WNA6</accession>
<protein>
    <submittedName>
        <fullName evidence="2">Uncharacterized protein</fullName>
    </submittedName>
</protein>
<dbReference type="Proteomes" id="UP001596407">
    <property type="component" value="Unassembled WGS sequence"/>
</dbReference>